<dbReference type="Proteomes" id="UP000255099">
    <property type="component" value="Unassembled WGS sequence"/>
</dbReference>
<evidence type="ECO:0000313" key="3">
    <source>
        <dbReference type="Proteomes" id="UP000255099"/>
    </source>
</evidence>
<evidence type="ECO:0000256" key="1">
    <source>
        <dbReference type="SAM" id="Phobius"/>
    </source>
</evidence>
<sequence>MLSNVKKKDVPLIAISLAAIVFIAATLSLFPQQTAQAADSIFNGVTRLLGSTVQVLVLLALGTGVVSGHQQIRQYPSRRR</sequence>
<reference evidence="2 3" key="1">
    <citation type="submission" date="2018-06" db="EMBL/GenBank/DDBJ databases">
        <authorList>
            <consortium name="Pathogen Informatics"/>
            <person name="Doyle S."/>
        </authorList>
    </citation>
    <scope>NUCLEOTIDE SEQUENCE [LARGE SCALE GENOMIC DNA]</scope>
    <source>
        <strain evidence="2 3">NCTC9637</strain>
    </source>
</reference>
<gene>
    <name evidence="2" type="ORF">NCTC9637_04409</name>
</gene>
<dbReference type="AlphaFoldDB" id="A0A377W3P8"/>
<proteinExistence type="predicted"/>
<organism evidence="2 3">
    <name type="scientific">Klebsiella pneumoniae</name>
    <dbReference type="NCBI Taxonomy" id="573"/>
    <lineage>
        <taxon>Bacteria</taxon>
        <taxon>Pseudomonadati</taxon>
        <taxon>Pseudomonadota</taxon>
        <taxon>Gammaproteobacteria</taxon>
        <taxon>Enterobacterales</taxon>
        <taxon>Enterobacteriaceae</taxon>
        <taxon>Klebsiella/Raoultella group</taxon>
        <taxon>Klebsiella</taxon>
        <taxon>Klebsiella pneumoniae complex</taxon>
    </lineage>
</organism>
<keyword evidence="1" id="KW-0812">Transmembrane</keyword>
<accession>A0A377W3P8</accession>
<dbReference type="EMBL" id="UGLB01000003">
    <property type="protein sequence ID" value="STT49450.1"/>
    <property type="molecule type" value="Genomic_DNA"/>
</dbReference>
<name>A0A377W3P8_KLEPN</name>
<evidence type="ECO:0000313" key="2">
    <source>
        <dbReference type="EMBL" id="STT49450.1"/>
    </source>
</evidence>
<protein>
    <submittedName>
        <fullName evidence="2">Transporter</fullName>
    </submittedName>
</protein>
<keyword evidence="1" id="KW-0472">Membrane</keyword>
<keyword evidence="1" id="KW-1133">Transmembrane helix</keyword>
<feature type="transmembrane region" description="Helical" evidence="1">
    <location>
        <begin position="53"/>
        <end position="72"/>
    </location>
</feature>